<evidence type="ECO:0000313" key="4">
    <source>
        <dbReference type="Proteomes" id="UP000691718"/>
    </source>
</evidence>
<organism evidence="3 4">
    <name type="scientific">Parnassius apollo</name>
    <name type="common">Apollo butterfly</name>
    <name type="synonym">Papilio apollo</name>
    <dbReference type="NCBI Taxonomy" id="110799"/>
    <lineage>
        <taxon>Eukaryota</taxon>
        <taxon>Metazoa</taxon>
        <taxon>Ecdysozoa</taxon>
        <taxon>Arthropoda</taxon>
        <taxon>Hexapoda</taxon>
        <taxon>Insecta</taxon>
        <taxon>Pterygota</taxon>
        <taxon>Neoptera</taxon>
        <taxon>Endopterygota</taxon>
        <taxon>Lepidoptera</taxon>
        <taxon>Glossata</taxon>
        <taxon>Ditrysia</taxon>
        <taxon>Papilionoidea</taxon>
        <taxon>Papilionidae</taxon>
        <taxon>Parnassiinae</taxon>
        <taxon>Parnassini</taxon>
        <taxon>Parnassius</taxon>
        <taxon>Parnassius</taxon>
    </lineage>
</organism>
<name>A0A8S3Y7F9_PARAO</name>
<feature type="region of interest" description="Disordered" evidence="2">
    <location>
        <begin position="274"/>
        <end position="324"/>
    </location>
</feature>
<proteinExistence type="predicted"/>
<dbReference type="OrthoDB" id="5989141at2759"/>
<feature type="coiled-coil region" evidence="1">
    <location>
        <begin position="119"/>
        <end position="156"/>
    </location>
</feature>
<keyword evidence="1" id="KW-0175">Coiled coil</keyword>
<dbReference type="Proteomes" id="UP000691718">
    <property type="component" value="Unassembled WGS sequence"/>
</dbReference>
<gene>
    <name evidence="3" type="ORF">PAPOLLO_LOCUS25353</name>
</gene>
<reference evidence="3" key="1">
    <citation type="submission" date="2021-04" db="EMBL/GenBank/DDBJ databases">
        <authorList>
            <person name="Tunstrom K."/>
        </authorList>
    </citation>
    <scope>NUCLEOTIDE SEQUENCE</scope>
</reference>
<accession>A0A8S3Y7F9</accession>
<dbReference type="AlphaFoldDB" id="A0A8S3Y7F9"/>
<dbReference type="EMBL" id="CAJQZP010001523">
    <property type="protein sequence ID" value="CAG5052445.1"/>
    <property type="molecule type" value="Genomic_DNA"/>
</dbReference>
<evidence type="ECO:0000256" key="2">
    <source>
        <dbReference type="SAM" id="MobiDB-lite"/>
    </source>
</evidence>
<comment type="caution">
    <text evidence="3">The sequence shown here is derived from an EMBL/GenBank/DDBJ whole genome shotgun (WGS) entry which is preliminary data.</text>
</comment>
<keyword evidence="4" id="KW-1185">Reference proteome</keyword>
<evidence type="ECO:0000256" key="1">
    <source>
        <dbReference type="SAM" id="Coils"/>
    </source>
</evidence>
<protein>
    <submittedName>
        <fullName evidence="3">(apollo) hypothetical protein</fullName>
    </submittedName>
</protein>
<evidence type="ECO:0000313" key="3">
    <source>
        <dbReference type="EMBL" id="CAG5052445.1"/>
    </source>
</evidence>
<sequence length="324" mass="35236">MEARDGVQFTLCLKQYDIPCAGVTEIGFRKLGDRKATWKYNTCKNTSSGSPAPGSSNFCTPSDLDGIRGELRGLSEQMSSFPKLLDSVKNIQADLADLKTIKCELSVVKDSLDYVHASVDTLIARLAEVDREIQTLQKTKEGVTHLEQRLQKLEAVFNATPNMNNIVTVVTHSDCTEILSNCQEAEEHNVEINSLNTPRDLGVELASSSRPVHQNYNSVLARIGQEPEIPAEPCFIGSSHQNAYPHSSSSLLEAPVIIGTLHQEPALPGILTNDNPSCSADRHEPEIPLDPRLIDSSPQNVFLPGTASSHENDNNVGGGRQGQA</sequence>